<proteinExistence type="predicted"/>
<accession>A0ABQ0YM12</accession>
<comment type="caution">
    <text evidence="1">The sequence shown here is derived from an EMBL/GenBank/DDBJ whole genome shotgun (WGS) entry which is preliminary data.</text>
</comment>
<dbReference type="EMBL" id="BLAH01000086">
    <property type="protein sequence ID" value="GES37516.1"/>
    <property type="molecule type" value="Genomic_DNA"/>
</dbReference>
<dbReference type="Proteomes" id="UP000325466">
    <property type="component" value="Unassembled WGS sequence"/>
</dbReference>
<name>A0ABQ0YM12_9NOCA</name>
<sequence length="37" mass="4082">MLRTGPVGRDRGHENSVCVRGRVFAGAGRPRRSDNDE</sequence>
<reference evidence="1 2" key="1">
    <citation type="journal article" date="2018" name="Biodegradation">
        <title>1,4-Dioxane degradation characteristics of Rhodococcus aetherivorans JCM 14343.</title>
        <authorList>
            <person name="Inoue D."/>
            <person name="Tsunoda T."/>
            <person name="Yamamoto N."/>
            <person name="Ike M."/>
            <person name="Sei K."/>
        </authorList>
    </citation>
    <scope>NUCLEOTIDE SEQUENCE [LARGE SCALE GENOMIC DNA]</scope>
    <source>
        <strain evidence="1 2">JCM 14343</strain>
    </source>
</reference>
<gene>
    <name evidence="1" type="ORF">RAJCM14343_2771</name>
</gene>
<keyword evidence="2" id="KW-1185">Reference proteome</keyword>
<evidence type="ECO:0000313" key="2">
    <source>
        <dbReference type="Proteomes" id="UP000325466"/>
    </source>
</evidence>
<protein>
    <submittedName>
        <fullName evidence="1">Uncharacterized protein</fullName>
    </submittedName>
</protein>
<evidence type="ECO:0000313" key="1">
    <source>
        <dbReference type="EMBL" id="GES37516.1"/>
    </source>
</evidence>
<organism evidence="1 2">
    <name type="scientific">Rhodococcus aetherivorans</name>
    <dbReference type="NCBI Taxonomy" id="191292"/>
    <lineage>
        <taxon>Bacteria</taxon>
        <taxon>Bacillati</taxon>
        <taxon>Actinomycetota</taxon>
        <taxon>Actinomycetes</taxon>
        <taxon>Mycobacteriales</taxon>
        <taxon>Nocardiaceae</taxon>
        <taxon>Rhodococcus</taxon>
    </lineage>
</organism>